<sequence length="382" mass="41685">MSTYTITLIPLSELSFIGQTPSSYQFQSGSGSGWNWGTYKFTYSNADLVDIAVSDDDDRLQDDPANPEWSGGDFTAHSQVIGDTVTVAGTTYGAGLRIEDEYELWVRDQDGTLYRLVAVSVDDDPSNPYSGNTVIGFTFDGDWPEDGTKLTIVRGSGEDGQEMGAPVCFTGGTLIATLRGEVPVEELQTGDRVLTLDNGPRPLRLIVSRRLDAAALQRAPKLRPVRIAAGALGPRVPREDLLVSQQHRMLVSSRIALRMFDAAEVLVAAKHLIGAPGITLARDLPEVTYYHFLFDQHQIVSANGALSESLFTGPEALKTIAPEGREEILALFPELLDHPGLRPVPARLMIKGKDAKAMTARHRKHRRPFLEPLPPTAEPARA</sequence>
<dbReference type="Pfam" id="PF13403">
    <property type="entry name" value="Hint_2"/>
    <property type="match status" value="1"/>
</dbReference>
<dbReference type="RefSeq" id="WP_284480889.1">
    <property type="nucleotide sequence ID" value="NZ_JASNJD010000006.1"/>
</dbReference>
<feature type="domain" description="Hedgehog/Intein (Hint)" evidence="2">
    <location>
        <begin position="167"/>
        <end position="313"/>
    </location>
</feature>
<evidence type="ECO:0000313" key="3">
    <source>
        <dbReference type="EMBL" id="MDK3018080.1"/>
    </source>
</evidence>
<evidence type="ECO:0000256" key="1">
    <source>
        <dbReference type="SAM" id="MobiDB-lite"/>
    </source>
</evidence>
<dbReference type="SUPFAM" id="SSF51294">
    <property type="entry name" value="Hedgehog/intein (Hint) domain"/>
    <property type="match status" value="1"/>
</dbReference>
<reference evidence="3 4" key="1">
    <citation type="submission" date="2023-05" db="EMBL/GenBank/DDBJ databases">
        <title>Pseudodonghicola sp. nov.</title>
        <authorList>
            <person name="Huang J."/>
        </authorList>
    </citation>
    <scope>NUCLEOTIDE SEQUENCE [LARGE SCALE GENOMIC DNA]</scope>
    <source>
        <strain evidence="3 4">IC7</strain>
    </source>
</reference>
<evidence type="ECO:0000313" key="4">
    <source>
        <dbReference type="Proteomes" id="UP001243757"/>
    </source>
</evidence>
<dbReference type="EMBL" id="JASNJD010000006">
    <property type="protein sequence ID" value="MDK3018080.1"/>
    <property type="molecule type" value="Genomic_DNA"/>
</dbReference>
<gene>
    <name evidence="3" type="ORF">QO033_10360</name>
</gene>
<dbReference type="InterPro" id="IPR036844">
    <property type="entry name" value="Hint_dom_sf"/>
</dbReference>
<accession>A0ABT7F0Q4</accession>
<feature type="region of interest" description="Disordered" evidence="1">
    <location>
        <begin position="360"/>
        <end position="382"/>
    </location>
</feature>
<keyword evidence="4" id="KW-1185">Reference proteome</keyword>
<comment type="caution">
    <text evidence="3">The sequence shown here is derived from an EMBL/GenBank/DDBJ whole genome shotgun (WGS) entry which is preliminary data.</text>
</comment>
<dbReference type="Proteomes" id="UP001243757">
    <property type="component" value="Unassembled WGS sequence"/>
</dbReference>
<evidence type="ECO:0000259" key="2">
    <source>
        <dbReference type="Pfam" id="PF13403"/>
    </source>
</evidence>
<feature type="compositionally biased region" description="Pro residues" evidence="1">
    <location>
        <begin position="371"/>
        <end position="382"/>
    </location>
</feature>
<dbReference type="Gene3D" id="2.170.16.10">
    <property type="entry name" value="Hedgehog/Intein (Hint) domain"/>
    <property type="match status" value="1"/>
</dbReference>
<proteinExistence type="predicted"/>
<name>A0ABT7F0Q4_9RHOB</name>
<organism evidence="3 4">
    <name type="scientific">Pseudodonghicola flavimaris</name>
    <dbReference type="NCBI Taxonomy" id="3050036"/>
    <lineage>
        <taxon>Bacteria</taxon>
        <taxon>Pseudomonadati</taxon>
        <taxon>Pseudomonadota</taxon>
        <taxon>Alphaproteobacteria</taxon>
        <taxon>Rhodobacterales</taxon>
        <taxon>Paracoccaceae</taxon>
        <taxon>Pseudodonghicola</taxon>
    </lineage>
</organism>
<dbReference type="InterPro" id="IPR028992">
    <property type="entry name" value="Hedgehog/Intein_dom"/>
</dbReference>
<protein>
    <submittedName>
        <fullName evidence="3">Hint domain-containing protein</fullName>
    </submittedName>
</protein>